<dbReference type="RefSeq" id="WP_213497818.1">
    <property type="nucleotide sequence ID" value="NZ_CP074694.1"/>
</dbReference>
<evidence type="ECO:0000256" key="1">
    <source>
        <dbReference type="SAM" id="Phobius"/>
    </source>
</evidence>
<keyword evidence="1" id="KW-1133">Transmembrane helix</keyword>
<reference evidence="2" key="1">
    <citation type="submission" date="2021-05" db="EMBL/GenBank/DDBJ databases">
        <title>Complete genome sequence of the cellulolytic planctomycete Telmatocola sphagniphila SP2T and characterization of the first cellulase from planctomycetes.</title>
        <authorList>
            <person name="Rakitin A.L."/>
            <person name="Beletsky A.V."/>
            <person name="Naumoff D.G."/>
            <person name="Kulichevskaya I.S."/>
            <person name="Mardanov A.V."/>
            <person name="Ravin N.V."/>
            <person name="Dedysh S.N."/>
        </authorList>
    </citation>
    <scope>NUCLEOTIDE SEQUENCE</scope>
    <source>
        <strain evidence="2">SP2T</strain>
    </source>
</reference>
<keyword evidence="1" id="KW-0812">Transmembrane</keyword>
<organism evidence="2 3">
    <name type="scientific">Telmatocola sphagniphila</name>
    <dbReference type="NCBI Taxonomy" id="1123043"/>
    <lineage>
        <taxon>Bacteria</taxon>
        <taxon>Pseudomonadati</taxon>
        <taxon>Planctomycetota</taxon>
        <taxon>Planctomycetia</taxon>
        <taxon>Gemmatales</taxon>
        <taxon>Gemmataceae</taxon>
    </lineage>
</organism>
<evidence type="ECO:0000313" key="2">
    <source>
        <dbReference type="EMBL" id="QVL32928.1"/>
    </source>
</evidence>
<sequence length="439" mass="49017">MMEQIQKLPLPVLYVGLGAFFLAPIIAGIMQRSTTVTFMLFLRLAIGWHFLFEGLHKIHSEHLGAIDGNRPFNSAAYFENSEGPLAPHLRKFIGDPDEKLLAKLKVEDDKPMSPDFLTKWSEYYTSKRAAGKISDSDKAKEAELKKAANDKAQELFDKLPEPNEAALPAGLIKDWTDYVAKFKAAYSTTDEENKAIDAKLKEAKANLYIWLNGTRDTKKASPGGGGTADVEEPTKNTITNYHKKLDALKDTFKLELETIGTDGRKGPAITALRGDIIKLRGELNKDLDEKTQELKDDLVKVLGKRADAQVTANLDKPRKDNLYWVNFATRWGVFSIGLGLLAGFFTRIACLGGIVFLLSTYLVDSPFPWLPSSPKSEGNYLFVNKNIIEMLALMVIASTPSGKWMGLDAFISKFKNWIQVLILLMGAGAFFWFVLWKQL</sequence>
<feature type="transmembrane region" description="Helical" evidence="1">
    <location>
        <begin position="331"/>
        <end position="358"/>
    </location>
</feature>
<feature type="transmembrane region" description="Helical" evidence="1">
    <location>
        <begin position="12"/>
        <end position="30"/>
    </location>
</feature>
<dbReference type="EMBL" id="CP074694">
    <property type="protein sequence ID" value="QVL32928.1"/>
    <property type="molecule type" value="Genomic_DNA"/>
</dbReference>
<protein>
    <submittedName>
        <fullName evidence="2">DoxX family protein</fullName>
    </submittedName>
</protein>
<keyword evidence="1" id="KW-0472">Membrane</keyword>
<dbReference type="AlphaFoldDB" id="A0A8E6B9B1"/>
<gene>
    <name evidence="2" type="ORF">KIH39_03145</name>
</gene>
<accession>A0A8E6B9B1</accession>
<feature type="transmembrane region" description="Helical" evidence="1">
    <location>
        <begin position="417"/>
        <end position="436"/>
    </location>
</feature>
<dbReference type="KEGG" id="tsph:KIH39_03145"/>
<name>A0A8E6B9B1_9BACT</name>
<keyword evidence="3" id="KW-1185">Reference proteome</keyword>
<evidence type="ECO:0000313" key="3">
    <source>
        <dbReference type="Proteomes" id="UP000676194"/>
    </source>
</evidence>
<dbReference type="Proteomes" id="UP000676194">
    <property type="component" value="Chromosome"/>
</dbReference>
<proteinExistence type="predicted"/>